<organism evidence="1 2">
    <name type="scientific">Leptospira santarosai</name>
    <dbReference type="NCBI Taxonomy" id="28183"/>
    <lineage>
        <taxon>Bacteria</taxon>
        <taxon>Pseudomonadati</taxon>
        <taxon>Spirochaetota</taxon>
        <taxon>Spirochaetia</taxon>
        <taxon>Leptospirales</taxon>
        <taxon>Leptospiraceae</taxon>
        <taxon>Leptospira</taxon>
    </lineage>
</organism>
<protein>
    <submittedName>
        <fullName evidence="1">Uncharacterized protein</fullName>
    </submittedName>
</protein>
<reference evidence="1 2" key="1">
    <citation type="journal article" date="2015" name="Genome Announc.">
        <title>Draft Genome Sequences of Leptospira santarosai Strains U160, U164, and U233, Isolated from Asymptomatic Cattle.</title>
        <authorList>
            <person name="Kremer F.S."/>
            <person name="Eslabao M.R."/>
            <person name="Provisor M."/>
            <person name="Woloski R.D."/>
            <person name="Ramires O.V."/>
            <person name="Moreno L.Z."/>
            <person name="Moreno A.M."/>
            <person name="Hamond C."/>
            <person name="Lilenbaum W."/>
            <person name="Dellagostin O.A."/>
        </authorList>
    </citation>
    <scope>NUCLEOTIDE SEQUENCE [LARGE SCALE GENOMIC DNA]</scope>
    <source>
        <strain evidence="1 2">U160</strain>
    </source>
</reference>
<gene>
    <name evidence="1" type="ORF">XB16_2101</name>
</gene>
<dbReference type="EMBL" id="CP027843">
    <property type="protein sequence ID" value="AVQ12428.1"/>
    <property type="molecule type" value="Genomic_DNA"/>
</dbReference>
<name>A0A2P1QU47_9LEPT</name>
<evidence type="ECO:0000313" key="2">
    <source>
        <dbReference type="Proteomes" id="UP000033961"/>
    </source>
</evidence>
<sequence>MKFILRTFTLFSILCYSNCRKPDYSQEMILQEKIDFMNDCNTILGVLGNIREFRKKSSDGPLQDTIKSNQIKIQQKKLLRIWTGKRIFLKGAELVQLPRRIKNVDPNCDSGKLLAAEYTVTHPLSGLKGVHILQNKNSPRSFLEIRIFRLLKNADLHIGEIRQRGPLESKIKCVHYDGGQNKNRSAFESVHVVVE</sequence>
<dbReference type="AlphaFoldDB" id="A0A2P1QU47"/>
<evidence type="ECO:0000313" key="1">
    <source>
        <dbReference type="EMBL" id="AVQ12428.1"/>
    </source>
</evidence>
<proteinExistence type="predicted"/>
<accession>A0A2P1QU47</accession>
<dbReference type="Proteomes" id="UP000033961">
    <property type="component" value="Chromosome I"/>
</dbReference>